<evidence type="ECO:0000256" key="3">
    <source>
        <dbReference type="ARBA" id="ARBA00023002"/>
    </source>
</evidence>
<name>E3QHR8_COLGM</name>
<sequence>MQSKATSSVNSRDQGPITTGPLALFIRNQFRTTIPLPTKQTYPDVVGKVALVTGANSGIGLEACRQLVSLGLSHLIMAVRSLEKGHAAAKQVELLVPSGHTTKIDVWQLDMDSYESILGFVQCCSSELARLDIAILNAGLSSQKFSILATTGHEPTVQVNHISTSLLAILLLPVLRDKSPANTPGRLTITSSLTPHLANFPLQDKRPLLKAFDQPDNWLGDRYAQSKLLNQLFIARLSTVVDANKVIITLVEPGLVKGTELFRQVPGRAMLKGVLNLVGRPVDQAAATYLDAVLAQGKEAHGSYVMNCKLAPYCHWYYDDEDGTLYKNAIWEETLKELEFAGVDQVIQSMK</sequence>
<dbReference type="STRING" id="645133.E3QHR8"/>
<reference evidence="5" key="1">
    <citation type="journal article" date="2012" name="Nat. Genet.">
        <title>Lifestyle transitions in plant pathogenic Colletotrichum fungi deciphered by genome and transcriptome analyses.</title>
        <authorList>
            <person name="O'Connell R.J."/>
            <person name="Thon M.R."/>
            <person name="Hacquard S."/>
            <person name="Amyotte S.G."/>
            <person name="Kleemann J."/>
            <person name="Torres M.F."/>
            <person name="Damm U."/>
            <person name="Buiate E.A."/>
            <person name="Epstein L."/>
            <person name="Alkan N."/>
            <person name="Altmueller J."/>
            <person name="Alvarado-Balderrama L."/>
            <person name="Bauser C.A."/>
            <person name="Becker C."/>
            <person name="Birren B.W."/>
            <person name="Chen Z."/>
            <person name="Choi J."/>
            <person name="Crouch J.A."/>
            <person name="Duvick J.P."/>
            <person name="Farman M.A."/>
            <person name="Gan P."/>
            <person name="Heiman D."/>
            <person name="Henrissat B."/>
            <person name="Howard R.J."/>
            <person name="Kabbage M."/>
            <person name="Koch C."/>
            <person name="Kracher B."/>
            <person name="Kubo Y."/>
            <person name="Law A.D."/>
            <person name="Lebrun M.-H."/>
            <person name="Lee Y.-H."/>
            <person name="Miyara I."/>
            <person name="Moore N."/>
            <person name="Neumann U."/>
            <person name="Nordstroem K."/>
            <person name="Panaccione D.G."/>
            <person name="Panstruga R."/>
            <person name="Place M."/>
            <person name="Proctor R.H."/>
            <person name="Prusky D."/>
            <person name="Rech G."/>
            <person name="Reinhardt R."/>
            <person name="Rollins J.A."/>
            <person name="Rounsley S."/>
            <person name="Schardl C.L."/>
            <person name="Schwartz D.C."/>
            <person name="Shenoy N."/>
            <person name="Shirasu K."/>
            <person name="Sikhakolli U.R."/>
            <person name="Stueber K."/>
            <person name="Sukno S.A."/>
            <person name="Sweigard J.A."/>
            <person name="Takano Y."/>
            <person name="Takahara H."/>
            <person name="Trail F."/>
            <person name="van der Does H.C."/>
            <person name="Voll L.M."/>
            <person name="Will I."/>
            <person name="Young S."/>
            <person name="Zeng Q."/>
            <person name="Zhang J."/>
            <person name="Zhou S."/>
            <person name="Dickman M.B."/>
            <person name="Schulze-Lefert P."/>
            <person name="Ver Loren van Themaat E."/>
            <person name="Ma L.-J."/>
            <person name="Vaillancourt L.J."/>
        </authorList>
    </citation>
    <scope>NUCLEOTIDE SEQUENCE [LARGE SCALE GENOMIC DNA]</scope>
    <source>
        <strain evidence="5">M1.001 / M2 / FGSC 10212</strain>
    </source>
</reference>
<evidence type="ECO:0000256" key="1">
    <source>
        <dbReference type="ARBA" id="ARBA00006484"/>
    </source>
</evidence>
<dbReference type="PRINTS" id="PR00081">
    <property type="entry name" value="GDHRDH"/>
</dbReference>
<dbReference type="GO" id="GO:0016491">
    <property type="term" value="F:oxidoreductase activity"/>
    <property type="evidence" value="ECO:0007669"/>
    <property type="project" value="UniProtKB-KW"/>
</dbReference>
<dbReference type="InterPro" id="IPR036291">
    <property type="entry name" value="NAD(P)-bd_dom_sf"/>
</dbReference>
<dbReference type="AlphaFoldDB" id="E3QHR8"/>
<dbReference type="PANTHER" id="PTHR24320">
    <property type="entry name" value="RETINOL DEHYDROGENASE"/>
    <property type="match status" value="1"/>
</dbReference>
<gene>
    <name evidence="4" type="ORF">GLRG_05550</name>
</gene>
<proteinExistence type="inferred from homology"/>
<dbReference type="HOGENOM" id="CLU_010194_44_4_1"/>
<dbReference type="RefSeq" id="XP_008094426.1">
    <property type="nucleotide sequence ID" value="XM_008096235.1"/>
</dbReference>
<dbReference type="InterPro" id="IPR002347">
    <property type="entry name" value="SDR_fam"/>
</dbReference>
<dbReference type="EMBL" id="GG697349">
    <property type="protein sequence ID" value="EFQ30406.1"/>
    <property type="molecule type" value="Genomic_DNA"/>
</dbReference>
<evidence type="ECO:0000313" key="4">
    <source>
        <dbReference type="EMBL" id="EFQ30406.1"/>
    </source>
</evidence>
<evidence type="ECO:0000313" key="5">
    <source>
        <dbReference type="Proteomes" id="UP000008782"/>
    </source>
</evidence>
<dbReference type="VEuPathDB" id="FungiDB:GLRG_05550"/>
<dbReference type="Gene3D" id="3.40.50.720">
    <property type="entry name" value="NAD(P)-binding Rossmann-like Domain"/>
    <property type="match status" value="1"/>
</dbReference>
<dbReference type="OrthoDB" id="542013at2759"/>
<keyword evidence="5" id="KW-1185">Reference proteome</keyword>
<dbReference type="Pfam" id="PF00106">
    <property type="entry name" value="adh_short"/>
    <property type="match status" value="1"/>
</dbReference>
<evidence type="ECO:0000256" key="2">
    <source>
        <dbReference type="ARBA" id="ARBA00022857"/>
    </source>
</evidence>
<dbReference type="PANTHER" id="PTHR24320:SF252">
    <property type="entry name" value="DEHYDROGENASE_REDUCTASE FAMILY PROTEIN, PUTATIVE (AFU_ORTHOLOGUE AFUA_3G08550)-RELATED"/>
    <property type="match status" value="1"/>
</dbReference>
<dbReference type="GeneID" id="24410915"/>
<keyword evidence="2" id="KW-0521">NADP</keyword>
<organism evidence="5">
    <name type="scientific">Colletotrichum graminicola (strain M1.001 / M2 / FGSC 10212)</name>
    <name type="common">Maize anthracnose fungus</name>
    <name type="synonym">Glomerella graminicola</name>
    <dbReference type="NCBI Taxonomy" id="645133"/>
    <lineage>
        <taxon>Eukaryota</taxon>
        <taxon>Fungi</taxon>
        <taxon>Dikarya</taxon>
        <taxon>Ascomycota</taxon>
        <taxon>Pezizomycotina</taxon>
        <taxon>Sordariomycetes</taxon>
        <taxon>Hypocreomycetidae</taxon>
        <taxon>Glomerellales</taxon>
        <taxon>Glomerellaceae</taxon>
        <taxon>Colletotrichum</taxon>
        <taxon>Colletotrichum graminicola species complex</taxon>
    </lineage>
</organism>
<comment type="similarity">
    <text evidence="1">Belongs to the short-chain dehydrogenases/reductases (SDR) family.</text>
</comment>
<dbReference type="Proteomes" id="UP000008782">
    <property type="component" value="Unassembled WGS sequence"/>
</dbReference>
<keyword evidence="3" id="KW-0560">Oxidoreductase</keyword>
<dbReference type="SUPFAM" id="SSF51735">
    <property type="entry name" value="NAD(P)-binding Rossmann-fold domains"/>
    <property type="match status" value="1"/>
</dbReference>
<dbReference type="eggNOG" id="KOG1208">
    <property type="taxonomic scope" value="Eukaryota"/>
</dbReference>
<accession>E3QHR8</accession>
<protein>
    <submittedName>
        <fullName evidence="4">Retinol dehydrogenase 12</fullName>
    </submittedName>
</protein>